<dbReference type="OMA" id="KLIECAW"/>
<dbReference type="GO" id="GO:0006325">
    <property type="term" value="P:chromatin organization"/>
    <property type="evidence" value="ECO:0007669"/>
    <property type="project" value="UniProtKB-KW"/>
</dbReference>
<evidence type="ECO:0000256" key="1">
    <source>
        <dbReference type="HAMAP-Rule" id="MF_03046"/>
    </source>
</evidence>
<dbReference type="GO" id="GO:0070390">
    <property type="term" value="C:transcription export complex 2"/>
    <property type="evidence" value="ECO:0007669"/>
    <property type="project" value="UniProtKB-UniRule"/>
</dbReference>
<protein>
    <recommendedName>
        <fullName evidence="1">Transcription and mRNA export factor ENY2</fullName>
    </recommendedName>
    <alternativeName>
        <fullName evidence="1">Enhancer of yellow 2 transcription factor homolog</fullName>
    </alternativeName>
</protein>
<dbReference type="GO" id="GO:0005643">
    <property type="term" value="C:nuclear pore"/>
    <property type="evidence" value="ECO:0007669"/>
    <property type="project" value="UniProtKB-UniRule"/>
</dbReference>
<dbReference type="GeneID" id="36342589"/>
<dbReference type="InterPro" id="IPR038212">
    <property type="entry name" value="TF_EnY2_sf"/>
</dbReference>
<dbReference type="Gene3D" id="1.10.246.140">
    <property type="match status" value="1"/>
</dbReference>
<keyword evidence="1" id="KW-0813">Transport</keyword>
<dbReference type="KEGG" id="egl:EGR_06874"/>
<keyword evidence="1" id="KW-0804">Transcription</keyword>
<dbReference type="AlphaFoldDB" id="W6UXG3"/>
<dbReference type="Proteomes" id="UP000019149">
    <property type="component" value="Unassembled WGS sequence"/>
</dbReference>
<dbReference type="GO" id="GO:0071819">
    <property type="term" value="C:DUBm complex"/>
    <property type="evidence" value="ECO:0007669"/>
    <property type="project" value="UniProtKB-UniRule"/>
</dbReference>
<comment type="subcellular location">
    <subcellularLocation>
        <location evidence="1">Nucleus</location>
        <location evidence="1">Nucleoplasm</location>
    </subcellularLocation>
</comment>
<comment type="subunit">
    <text evidence="1">Component of the nuclear pore complex (NPC)-associated TREX-2 complex (transcription and export complex 2). Component of the SAGA transcription coactivator-HAT complex. Within the SAGA complex, participates to a subcomplex of SAGA called the DUB module (deubiquitination module).</text>
</comment>
<dbReference type="GO" id="GO:0003713">
    <property type="term" value="F:transcription coactivator activity"/>
    <property type="evidence" value="ECO:0007669"/>
    <property type="project" value="UniProtKB-UniRule"/>
</dbReference>
<comment type="function">
    <text evidence="1">Involved in mRNA export coupled transcription activation by association with both the TREX-2 and the SAGA complexes. The transcription regulatory histone acetylation (HAT) complex SAGA is a multiprotein complex that activates transcription by remodeling chromatin and mediating histone acetylation and deubiquitination. Within the SAGA complex, participates to a subcomplex that specifically deubiquitinates histones. The SAGA complex is recruited to specific gene promoters by activators, where it is required for transcription. The TREX-2 complex functions in docking export-competent ribonucleoprotein particles (mRNPs) to the nuclear entrance of the nuclear pore complex (nuclear basket). TREX-2 participates in mRNA export and accurate chromatin positioning in the nucleus by tethering genes to the nuclear periphery.</text>
</comment>
<keyword evidence="1" id="KW-0805">Transcription regulation</keyword>
<dbReference type="GO" id="GO:0006368">
    <property type="term" value="P:transcription elongation by RNA polymerase II"/>
    <property type="evidence" value="ECO:0007669"/>
    <property type="project" value="UniProtKB-UniRule"/>
</dbReference>
<dbReference type="OrthoDB" id="6221744at2759"/>
<dbReference type="EMBL" id="APAU02000065">
    <property type="protein sequence ID" value="EUB58239.1"/>
    <property type="molecule type" value="Genomic_DNA"/>
</dbReference>
<dbReference type="GO" id="GO:0005654">
    <property type="term" value="C:nucleoplasm"/>
    <property type="evidence" value="ECO:0007669"/>
    <property type="project" value="UniProtKB-SubCell"/>
</dbReference>
<keyword evidence="1" id="KW-0156">Chromatin regulator</keyword>
<dbReference type="CTD" id="36342589"/>
<reference evidence="2 3" key="1">
    <citation type="journal article" date="2013" name="Nat. Genet.">
        <title>The genome of the hydatid tapeworm Echinococcus granulosus.</title>
        <authorList>
            <person name="Zheng H."/>
            <person name="Zhang W."/>
            <person name="Zhang L."/>
            <person name="Zhang Z."/>
            <person name="Li J."/>
            <person name="Lu G."/>
            <person name="Zhu Y."/>
            <person name="Wang Y."/>
            <person name="Huang Y."/>
            <person name="Liu J."/>
            <person name="Kang H."/>
            <person name="Chen J."/>
            <person name="Wang L."/>
            <person name="Chen A."/>
            <person name="Yu S."/>
            <person name="Gao Z."/>
            <person name="Jin L."/>
            <person name="Gu W."/>
            <person name="Wang Z."/>
            <person name="Zhao L."/>
            <person name="Shi B."/>
            <person name="Wen H."/>
            <person name="Lin R."/>
            <person name="Jones M.K."/>
            <person name="Brejova B."/>
            <person name="Vinar T."/>
            <person name="Zhao G."/>
            <person name="McManus D.P."/>
            <person name="Chen Z."/>
            <person name="Zhou Y."/>
            <person name="Wang S."/>
        </authorList>
    </citation>
    <scope>NUCLEOTIDE SEQUENCE [LARGE SCALE GENOMIC DNA]</scope>
</reference>
<dbReference type="InterPro" id="IPR018783">
    <property type="entry name" value="TF_ENY2"/>
</dbReference>
<evidence type="ECO:0000313" key="2">
    <source>
        <dbReference type="EMBL" id="EUB58239.1"/>
    </source>
</evidence>
<keyword evidence="3" id="KW-1185">Reference proteome</keyword>
<keyword evidence="1" id="KW-0010">Activator</keyword>
<sequence>MGDKRAEIRARINDLLNAKGEREKIREMIEKKLVECGWNDRVKGACKEFIRSKGVDAVNVDDVVEAVAPSARGTVPPEVKASVLEYLRKFLAKNGVDVDYCGLNAIGGLGDSSQEEPNMVRQSELLTIHARLEQANTKGSVCINSNTRLS</sequence>
<dbReference type="RefSeq" id="XP_024349435.1">
    <property type="nucleotide sequence ID" value="XM_024496123.1"/>
</dbReference>
<accession>W6UXG3</accession>
<dbReference type="STRING" id="6210.W6UXG3"/>
<keyword evidence="1" id="KW-0509">mRNA transport</keyword>
<dbReference type="GO" id="GO:0015031">
    <property type="term" value="P:protein transport"/>
    <property type="evidence" value="ECO:0007669"/>
    <property type="project" value="UniProtKB-KW"/>
</dbReference>
<dbReference type="HAMAP" id="MF_03046">
    <property type="entry name" value="ENY2_Sus1"/>
    <property type="match status" value="1"/>
</dbReference>
<comment type="similarity">
    <text evidence="1">Belongs to the ENY2 family.</text>
</comment>
<proteinExistence type="inferred from homology"/>
<evidence type="ECO:0000313" key="3">
    <source>
        <dbReference type="Proteomes" id="UP000019149"/>
    </source>
</evidence>
<organism evidence="2 3">
    <name type="scientific">Echinococcus granulosus</name>
    <name type="common">Hydatid tapeworm</name>
    <dbReference type="NCBI Taxonomy" id="6210"/>
    <lineage>
        <taxon>Eukaryota</taxon>
        <taxon>Metazoa</taxon>
        <taxon>Spiralia</taxon>
        <taxon>Lophotrochozoa</taxon>
        <taxon>Platyhelminthes</taxon>
        <taxon>Cestoda</taxon>
        <taxon>Eucestoda</taxon>
        <taxon>Cyclophyllidea</taxon>
        <taxon>Taeniidae</taxon>
        <taxon>Echinococcus</taxon>
        <taxon>Echinococcus granulosus group</taxon>
    </lineage>
</organism>
<dbReference type="GO" id="GO:0006406">
    <property type="term" value="P:mRNA export from nucleus"/>
    <property type="evidence" value="ECO:0007669"/>
    <property type="project" value="UniProtKB-UniRule"/>
</dbReference>
<dbReference type="GO" id="GO:0000124">
    <property type="term" value="C:SAGA complex"/>
    <property type="evidence" value="ECO:0007669"/>
    <property type="project" value="UniProtKB-UniRule"/>
</dbReference>
<dbReference type="Pfam" id="PF10163">
    <property type="entry name" value="EnY2"/>
    <property type="match status" value="1"/>
</dbReference>
<keyword evidence="1" id="KW-0653">Protein transport</keyword>
<gene>
    <name evidence="2" type="ORF">EGR_06874</name>
</gene>
<comment type="caution">
    <text evidence="2">The sequence shown here is derived from an EMBL/GenBank/DDBJ whole genome shotgun (WGS) entry which is preliminary data.</text>
</comment>
<name>W6UXG3_ECHGR</name>
<dbReference type="PANTHER" id="PTHR12514">
    <property type="entry name" value="ENHANCER OF YELLOW 2 TRANSCRIPTION FACTOR"/>
    <property type="match status" value="1"/>
</dbReference>
<keyword evidence="1" id="KW-0811">Translocation</keyword>
<keyword evidence="1" id="KW-0539">Nucleus</keyword>